<comment type="caution">
    <text evidence="2">The sequence shown here is derived from an EMBL/GenBank/DDBJ whole genome shotgun (WGS) entry which is preliminary data.</text>
</comment>
<protein>
    <submittedName>
        <fullName evidence="2">Uncharacterized protein</fullName>
    </submittedName>
</protein>
<sequence>MRTPPTWRYLLKMDVAQTTRTYSLNLLPNKQNKGKGKGKRQRDKMDDYQRQTLELESRKMEFLKNKSKQKTDEPADENLLFFKSLLTHVKGISHHKILSFCRRFEDLVSITDKFLHILQTITTKPTEMNLLH</sequence>
<accession>A0AAE0ZUP8</accession>
<feature type="compositionally biased region" description="Basic residues" evidence="1">
    <location>
        <begin position="32"/>
        <end position="42"/>
    </location>
</feature>
<dbReference type="Proteomes" id="UP001283361">
    <property type="component" value="Unassembled WGS sequence"/>
</dbReference>
<dbReference type="EMBL" id="JAWDGP010003292">
    <property type="protein sequence ID" value="KAK3775683.1"/>
    <property type="molecule type" value="Genomic_DNA"/>
</dbReference>
<gene>
    <name evidence="2" type="ORF">RRG08_049862</name>
</gene>
<evidence type="ECO:0000256" key="1">
    <source>
        <dbReference type="SAM" id="MobiDB-lite"/>
    </source>
</evidence>
<organism evidence="2 3">
    <name type="scientific">Elysia crispata</name>
    <name type="common">lettuce slug</name>
    <dbReference type="NCBI Taxonomy" id="231223"/>
    <lineage>
        <taxon>Eukaryota</taxon>
        <taxon>Metazoa</taxon>
        <taxon>Spiralia</taxon>
        <taxon>Lophotrochozoa</taxon>
        <taxon>Mollusca</taxon>
        <taxon>Gastropoda</taxon>
        <taxon>Heterobranchia</taxon>
        <taxon>Euthyneura</taxon>
        <taxon>Panpulmonata</taxon>
        <taxon>Sacoglossa</taxon>
        <taxon>Placobranchoidea</taxon>
        <taxon>Plakobranchidae</taxon>
        <taxon>Elysia</taxon>
    </lineage>
</organism>
<evidence type="ECO:0000313" key="3">
    <source>
        <dbReference type="Proteomes" id="UP001283361"/>
    </source>
</evidence>
<reference evidence="2" key="1">
    <citation type="journal article" date="2023" name="G3 (Bethesda)">
        <title>A reference genome for the long-term kleptoplast-retaining sea slug Elysia crispata morphotype clarki.</title>
        <authorList>
            <person name="Eastman K.E."/>
            <person name="Pendleton A.L."/>
            <person name="Shaikh M.A."/>
            <person name="Suttiyut T."/>
            <person name="Ogas R."/>
            <person name="Tomko P."/>
            <person name="Gavelis G."/>
            <person name="Widhalm J.R."/>
            <person name="Wisecaver J.H."/>
        </authorList>
    </citation>
    <scope>NUCLEOTIDE SEQUENCE</scope>
    <source>
        <strain evidence="2">ECLA1</strain>
    </source>
</reference>
<proteinExistence type="predicted"/>
<name>A0AAE0ZUP8_9GAST</name>
<dbReference type="AlphaFoldDB" id="A0AAE0ZUP8"/>
<evidence type="ECO:0000313" key="2">
    <source>
        <dbReference type="EMBL" id="KAK3775683.1"/>
    </source>
</evidence>
<keyword evidence="3" id="KW-1185">Reference proteome</keyword>
<feature type="region of interest" description="Disordered" evidence="1">
    <location>
        <begin position="22"/>
        <end position="49"/>
    </location>
</feature>